<dbReference type="EC" id="3.4.19.13" evidence="4"/>
<keyword evidence="4" id="KW-0012">Acyltransferase</keyword>
<sequence>MRKPAVSSTNGLVTAQNTIAAAIAAKVLAEGGNAVDAAITCALAMGVVEPWMSGIGGGGLMTIYRASDKTSHVVDFSMVSSSSLDPDAYPLADGEGGDMFAWPRVKGDANVLGYKSICVPGAVDGLALALERFGSIGFDRALRPAIDLAQNGVEVNWFTTLALAIAEDEMDPFPEISRVFKPGGNVPSAPANGDRPPVIRQPRLAMILRHLAENGPRAFYQGSLALSIVKDIEAGGGFMTLEDLANYRAKIVAPLKFSYRDATISTTPSLTAGPTLALSLKNLAKTLKPQARFDGNALLATAEALAGAYQSRFADMGHAGKDNSCTTHLNVVDSAGNMVALTNTLLSRFGSKVLLPQSGILMNNAMMWFDPRPNRANSIAPGVRPLCNMCPTIVRRPDNLSFALGAAGGRQIVSAVAQLISLIVDHSLSLDEAIHQPRIDVSGGEKVTLDERLPGDWIKIIKAAMPARVAQSSVYPVLFAIASAVARNDAAGLNIGVAEPSHPLAGVVAEIVAGAVAEQE</sequence>
<dbReference type="InterPro" id="IPR043137">
    <property type="entry name" value="GGT_ssub_C"/>
</dbReference>
<evidence type="ECO:0000313" key="4">
    <source>
        <dbReference type="EMBL" id="VAW21620.1"/>
    </source>
</evidence>
<evidence type="ECO:0000256" key="3">
    <source>
        <dbReference type="ARBA" id="ARBA00023145"/>
    </source>
</evidence>
<dbReference type="PRINTS" id="PR01210">
    <property type="entry name" value="GGTRANSPTASE"/>
</dbReference>
<organism evidence="4">
    <name type="scientific">hydrothermal vent metagenome</name>
    <dbReference type="NCBI Taxonomy" id="652676"/>
    <lineage>
        <taxon>unclassified sequences</taxon>
        <taxon>metagenomes</taxon>
        <taxon>ecological metagenomes</taxon>
    </lineage>
</organism>
<proteinExistence type="predicted"/>
<accession>A0A3B0TXZ0</accession>
<name>A0A3B0TXZ0_9ZZZZ</name>
<dbReference type="SUPFAM" id="SSF56235">
    <property type="entry name" value="N-terminal nucleophile aminohydrolases (Ntn hydrolases)"/>
    <property type="match status" value="1"/>
</dbReference>
<dbReference type="Pfam" id="PF01019">
    <property type="entry name" value="G_glu_transpept"/>
    <property type="match status" value="2"/>
</dbReference>
<gene>
    <name evidence="4" type="ORF">MNBD_ALPHA12-1254</name>
</gene>
<dbReference type="InterPro" id="IPR029055">
    <property type="entry name" value="Ntn_hydrolases_N"/>
</dbReference>
<dbReference type="GO" id="GO:0103068">
    <property type="term" value="F:leukotriene C4 gamma-glutamyl transferase activity"/>
    <property type="evidence" value="ECO:0007669"/>
    <property type="project" value="UniProtKB-EC"/>
</dbReference>
<evidence type="ECO:0000256" key="1">
    <source>
        <dbReference type="ARBA" id="ARBA00022679"/>
    </source>
</evidence>
<dbReference type="PANTHER" id="PTHR43199">
    <property type="entry name" value="GLUTATHIONE HYDROLASE"/>
    <property type="match status" value="1"/>
</dbReference>
<keyword evidence="1 4" id="KW-0808">Transferase</keyword>
<reference evidence="4" key="1">
    <citation type="submission" date="2018-06" db="EMBL/GenBank/DDBJ databases">
        <authorList>
            <person name="Zhirakovskaya E."/>
        </authorList>
    </citation>
    <scope>NUCLEOTIDE SEQUENCE</scope>
</reference>
<dbReference type="EMBL" id="UOEO01000177">
    <property type="protein sequence ID" value="VAW21620.1"/>
    <property type="molecule type" value="Genomic_DNA"/>
</dbReference>
<keyword evidence="3" id="KW-0865">Zymogen</keyword>
<dbReference type="PANTHER" id="PTHR43199:SF1">
    <property type="entry name" value="GLUTATHIONE HYDROLASE PROENZYME"/>
    <property type="match status" value="1"/>
</dbReference>
<dbReference type="EC" id="2.3.2.2" evidence="4"/>
<evidence type="ECO:0000256" key="2">
    <source>
        <dbReference type="ARBA" id="ARBA00022801"/>
    </source>
</evidence>
<dbReference type="Gene3D" id="3.60.20.40">
    <property type="match status" value="1"/>
</dbReference>
<protein>
    <submittedName>
        <fullName evidence="4">Gamma-glutamyltranspeptidase @ Glutathione hydrolase</fullName>
        <ecNumber evidence="4">2.3.2.2</ecNumber>
        <ecNumber evidence="4">3.4.19.13</ecNumber>
    </submittedName>
</protein>
<dbReference type="AlphaFoldDB" id="A0A3B0TXZ0"/>
<dbReference type="GO" id="GO:0036374">
    <property type="term" value="F:glutathione hydrolase activity"/>
    <property type="evidence" value="ECO:0007669"/>
    <property type="project" value="UniProtKB-EC"/>
</dbReference>
<keyword evidence="2 4" id="KW-0378">Hydrolase</keyword>
<dbReference type="InterPro" id="IPR051792">
    <property type="entry name" value="GGT_bact"/>
</dbReference>